<keyword evidence="3" id="KW-1185">Reference proteome</keyword>
<evidence type="ECO:0000313" key="2">
    <source>
        <dbReference type="EMBL" id="MDC0667543.1"/>
    </source>
</evidence>
<gene>
    <name evidence="2" type="ORF">POL58_07335</name>
</gene>
<feature type="compositionally biased region" description="Low complexity" evidence="1">
    <location>
        <begin position="23"/>
        <end position="58"/>
    </location>
</feature>
<evidence type="ECO:0000313" key="3">
    <source>
        <dbReference type="Proteomes" id="UP001217838"/>
    </source>
</evidence>
<accession>A0ABT5B0C1</accession>
<feature type="region of interest" description="Disordered" evidence="1">
    <location>
        <begin position="23"/>
        <end position="100"/>
    </location>
</feature>
<name>A0ABT5B0C1_9BACT</name>
<dbReference type="Proteomes" id="UP001217838">
    <property type="component" value="Unassembled WGS sequence"/>
</dbReference>
<proteinExistence type="predicted"/>
<protein>
    <submittedName>
        <fullName evidence="2">Uncharacterized protein</fullName>
    </submittedName>
</protein>
<feature type="compositionally biased region" description="Low complexity" evidence="1">
    <location>
        <begin position="75"/>
        <end position="88"/>
    </location>
</feature>
<dbReference type="RefSeq" id="WP_271995670.1">
    <property type="nucleotide sequence ID" value="NZ_JAQNDN010000002.1"/>
</dbReference>
<dbReference type="EMBL" id="JAQNDN010000002">
    <property type="protein sequence ID" value="MDC0667543.1"/>
    <property type="molecule type" value="Genomic_DNA"/>
</dbReference>
<evidence type="ECO:0000256" key="1">
    <source>
        <dbReference type="SAM" id="MobiDB-lite"/>
    </source>
</evidence>
<reference evidence="2 3" key="1">
    <citation type="submission" date="2022-11" db="EMBL/GenBank/DDBJ databases">
        <title>Minimal conservation of predation-associated metabolite biosynthetic gene clusters underscores biosynthetic potential of Myxococcota including descriptions for ten novel species: Archangium lansinium sp. nov., Myxococcus landrumus sp. nov., Nannocystis bai.</title>
        <authorList>
            <person name="Ahearne A."/>
            <person name="Stevens C."/>
            <person name="Dowd S."/>
        </authorList>
    </citation>
    <scope>NUCLEOTIDE SEQUENCE [LARGE SCALE GENOMIC DNA]</scope>
    <source>
        <strain evidence="2 3">NCELM</strain>
    </source>
</reference>
<comment type="caution">
    <text evidence="2">The sequence shown here is derived from an EMBL/GenBank/DDBJ whole genome shotgun (WGS) entry which is preliminary data.</text>
</comment>
<sequence length="313" mass="32151">MSKYTLVLPLLCLVACGDTKVDTASAGTDGDATAGKTTPGMFDSSSTSTTGTSSSGGSDTADDPSMATSGDEPPGTSTATSGVLTTTGDPDDPGDQACDPWLDDCPEGEKCTAYGTEDFGWNNYKCVPIAPQPGQAGDPCTIEDKANSGIDSCDIHLTCWPPDEQLMGHCVPNCHGTPEDPTCEDPDAFCAISDDSVLLLCLPTCDPLENDCAEGDVCVPHHQDLFACVPDLSGDDGQLFDPCEYANVCDPGLACVPTEVAASECAAGSYGCCVPFCDTTQPNTCPGVGQECVQALADPPPKYENAGICVLPS</sequence>
<organism evidence="2 3">
    <name type="scientific">Nannocystis radixulma</name>
    <dbReference type="NCBI Taxonomy" id="2995305"/>
    <lineage>
        <taxon>Bacteria</taxon>
        <taxon>Pseudomonadati</taxon>
        <taxon>Myxococcota</taxon>
        <taxon>Polyangia</taxon>
        <taxon>Nannocystales</taxon>
        <taxon>Nannocystaceae</taxon>
        <taxon>Nannocystis</taxon>
    </lineage>
</organism>